<feature type="active site" description="O-(5'-phospho-DNA)-tyrosine intermediate" evidence="13">
    <location>
        <position position="725"/>
    </location>
</feature>
<dbReference type="InterPro" id="IPR001241">
    <property type="entry name" value="Topo_IIA"/>
</dbReference>
<dbReference type="AlphaFoldDB" id="A0A5J9WBF1"/>
<dbReference type="OrthoDB" id="276498at2759"/>
<evidence type="ECO:0000256" key="12">
    <source>
        <dbReference type="ARBA" id="ARBA00023235"/>
    </source>
</evidence>
<evidence type="ECO:0000256" key="7">
    <source>
        <dbReference type="ARBA" id="ARBA00022741"/>
    </source>
</evidence>
<evidence type="ECO:0000256" key="8">
    <source>
        <dbReference type="ARBA" id="ARBA00022840"/>
    </source>
</evidence>
<evidence type="ECO:0000256" key="3">
    <source>
        <dbReference type="ARBA" id="ARBA00011080"/>
    </source>
</evidence>
<dbReference type="PROSITE" id="PS52040">
    <property type="entry name" value="TOPO_IIA"/>
    <property type="match status" value="1"/>
</dbReference>
<comment type="catalytic activity">
    <reaction evidence="1 13">
        <text>ATP-dependent breakage, passage and rejoining of double-stranded DNA.</text>
        <dbReference type="EC" id="5.6.2.2"/>
    </reaction>
</comment>
<dbReference type="PANTHER" id="PTHR10169:SF38">
    <property type="entry name" value="DNA TOPOISOMERASE 2"/>
    <property type="match status" value="1"/>
</dbReference>
<evidence type="ECO:0000313" key="16">
    <source>
        <dbReference type="EMBL" id="TVU44644.1"/>
    </source>
</evidence>
<gene>
    <name evidence="16" type="ORF">EJB05_04090</name>
</gene>
<dbReference type="GO" id="GO:0005524">
    <property type="term" value="F:ATP binding"/>
    <property type="evidence" value="ECO:0007669"/>
    <property type="project" value="UniProtKB-KW"/>
</dbReference>
<dbReference type="FunFam" id="3.40.50.670:FF:000001">
    <property type="entry name" value="DNA topoisomerase 2"/>
    <property type="match status" value="1"/>
</dbReference>
<keyword evidence="10 13" id="KW-0799">Topoisomerase</keyword>
<dbReference type="CDD" id="cd00329">
    <property type="entry name" value="TopoII_MutL_Trans"/>
    <property type="match status" value="1"/>
</dbReference>
<feature type="domain" description="Topo IIA-type catalytic" evidence="15">
    <location>
        <begin position="636"/>
        <end position="1067"/>
    </location>
</feature>
<comment type="similarity">
    <text evidence="3">Belongs to the type II topoisomerase family.</text>
</comment>
<comment type="subunit">
    <text evidence="4">Homodimer.</text>
</comment>
<dbReference type="SMART" id="SM00434">
    <property type="entry name" value="TOP4c"/>
    <property type="match status" value="1"/>
</dbReference>
<dbReference type="Gramene" id="TVU44644">
    <property type="protein sequence ID" value="TVU44644"/>
    <property type="gene ID" value="EJB05_04090"/>
</dbReference>
<feature type="region of interest" description="Disordered" evidence="14">
    <location>
        <begin position="1078"/>
        <end position="1103"/>
    </location>
</feature>
<evidence type="ECO:0000256" key="2">
    <source>
        <dbReference type="ARBA" id="ARBA00001946"/>
    </source>
</evidence>
<dbReference type="Gene3D" id="3.30.1360.40">
    <property type="match status" value="1"/>
</dbReference>
<dbReference type="GO" id="GO:0006265">
    <property type="term" value="P:DNA topological change"/>
    <property type="evidence" value="ECO:0007669"/>
    <property type="project" value="UniProtKB-UniRule"/>
</dbReference>
<dbReference type="PRINTS" id="PR00418">
    <property type="entry name" value="TPI2FAMILY"/>
</dbReference>
<dbReference type="Pfam" id="PF00521">
    <property type="entry name" value="DNA_topoisoIV"/>
    <property type="match status" value="1"/>
</dbReference>
<dbReference type="SUPFAM" id="SSF54211">
    <property type="entry name" value="Ribosomal protein S5 domain 2-like"/>
    <property type="match status" value="1"/>
</dbReference>
<dbReference type="InterPro" id="IPR013757">
    <property type="entry name" value="Topo_IIA_A_a_sf"/>
</dbReference>
<dbReference type="InterPro" id="IPR050634">
    <property type="entry name" value="DNA_Topoisomerase_II"/>
</dbReference>
<evidence type="ECO:0000256" key="13">
    <source>
        <dbReference type="PROSITE-ProRule" id="PRU01384"/>
    </source>
</evidence>
<keyword evidence="6" id="KW-0479">Metal-binding</keyword>
<evidence type="ECO:0000259" key="15">
    <source>
        <dbReference type="PROSITE" id="PS52040"/>
    </source>
</evidence>
<comment type="cofactor">
    <cofactor evidence="2">
        <name>Mg(2+)</name>
        <dbReference type="ChEBI" id="CHEBI:18420"/>
    </cofactor>
</comment>
<dbReference type="Gene3D" id="1.10.268.10">
    <property type="entry name" value="Topoisomerase, domain 3"/>
    <property type="match status" value="1"/>
</dbReference>
<keyword evidence="9" id="KW-0460">Magnesium</keyword>
<evidence type="ECO:0000256" key="10">
    <source>
        <dbReference type="ARBA" id="ARBA00023029"/>
    </source>
</evidence>
<keyword evidence="8" id="KW-0067">ATP-binding</keyword>
<dbReference type="EC" id="5.6.2.2" evidence="5"/>
<protein>
    <recommendedName>
        <fullName evidence="5">DNA topoisomerase (ATP-hydrolyzing)</fullName>
        <ecNumber evidence="5">5.6.2.2</ecNumber>
    </recommendedName>
</protein>
<name>A0A5J9WBF1_9POAL</name>
<dbReference type="InterPro" id="IPR020568">
    <property type="entry name" value="Ribosomal_Su5_D2-typ_SF"/>
</dbReference>
<dbReference type="GO" id="GO:0003677">
    <property type="term" value="F:DNA binding"/>
    <property type="evidence" value="ECO:0007669"/>
    <property type="project" value="UniProtKB-UniRule"/>
</dbReference>
<evidence type="ECO:0000256" key="11">
    <source>
        <dbReference type="ARBA" id="ARBA00023125"/>
    </source>
</evidence>
<accession>A0A5J9WBF1</accession>
<proteinExistence type="inferred from homology"/>
<reference evidence="16 17" key="1">
    <citation type="journal article" date="2019" name="Sci. Rep.">
        <title>A high-quality genome of Eragrostis curvula grass provides insights into Poaceae evolution and supports new strategies to enhance forage quality.</title>
        <authorList>
            <person name="Carballo J."/>
            <person name="Santos B.A.C.M."/>
            <person name="Zappacosta D."/>
            <person name="Garbus I."/>
            <person name="Selva J.P."/>
            <person name="Gallo C.A."/>
            <person name="Diaz A."/>
            <person name="Albertini E."/>
            <person name="Caccamo M."/>
            <person name="Echenique V."/>
        </authorList>
    </citation>
    <scope>NUCLEOTIDE SEQUENCE [LARGE SCALE GENOMIC DNA]</scope>
    <source>
        <strain evidence="17">cv. Victoria</strain>
        <tissue evidence="16">Leaf</tissue>
    </source>
</reference>
<evidence type="ECO:0000256" key="14">
    <source>
        <dbReference type="SAM" id="MobiDB-lite"/>
    </source>
</evidence>
<organism evidence="16 17">
    <name type="scientific">Eragrostis curvula</name>
    <name type="common">weeping love grass</name>
    <dbReference type="NCBI Taxonomy" id="38414"/>
    <lineage>
        <taxon>Eukaryota</taxon>
        <taxon>Viridiplantae</taxon>
        <taxon>Streptophyta</taxon>
        <taxon>Embryophyta</taxon>
        <taxon>Tracheophyta</taxon>
        <taxon>Spermatophyta</taxon>
        <taxon>Magnoliopsida</taxon>
        <taxon>Liliopsida</taxon>
        <taxon>Poales</taxon>
        <taxon>Poaceae</taxon>
        <taxon>PACMAD clade</taxon>
        <taxon>Chloridoideae</taxon>
        <taxon>Eragrostideae</taxon>
        <taxon>Eragrostidinae</taxon>
        <taxon>Eragrostis</taxon>
    </lineage>
</organism>
<keyword evidence="11 13" id="KW-0238">DNA-binding</keyword>
<evidence type="ECO:0000256" key="4">
    <source>
        <dbReference type="ARBA" id="ARBA00011738"/>
    </source>
</evidence>
<dbReference type="EMBL" id="RWGY01000004">
    <property type="protein sequence ID" value="TVU44644.1"/>
    <property type="molecule type" value="Genomic_DNA"/>
</dbReference>
<dbReference type="GO" id="GO:0003918">
    <property type="term" value="F:DNA topoisomerase type II (double strand cut, ATP-hydrolyzing) activity"/>
    <property type="evidence" value="ECO:0007669"/>
    <property type="project" value="UniProtKB-EC"/>
</dbReference>
<evidence type="ECO:0000256" key="1">
    <source>
        <dbReference type="ARBA" id="ARBA00000185"/>
    </source>
</evidence>
<dbReference type="PRINTS" id="PR01158">
    <property type="entry name" value="TOPISMRASEII"/>
</dbReference>
<dbReference type="Gene3D" id="3.90.199.10">
    <property type="entry name" value="Topoisomerase II, domain 5"/>
    <property type="match status" value="1"/>
</dbReference>
<sequence>MEERDITTRLPDWGCVNNYTLFRSYVLKNYGSPYSADDTMLVFDGAKLNWSKVSYTPAIIRIVEDFILRAVLTEGVDTLKIEFGTDRYLTVGHNGRCMDFDVNGKMVEGESTPPELIFRGSNGKMSMEDWEKKLKSYRVNPEEPSLEQIIYMLSCELEIELKDAAKQAVYKQVLRSEKHQDMKPQIGSYDGSHNWSEVKFMFSGVATLGFEKLIMTRLVEINATIANKVSVEYNGQTLGVKNFSQLVDVYPIMILEKSPDANKRVCIKVGDQIELCITRSNGAFTQYSFINGRRVKDDATHINLVVKRILEHACKMDRNVNGDELKSNMTLFMSCLDDPSDAEFNTHLSGVDNISNIARKKCGKMKDLDDAIEAGGDNSMKCTLILAEGGSAKSFIMSGIGVLGREHYGVLSLMGKVGNVRDSDAKDSRSQIIQNIMNALGLDFEACYKTAYKLRYGRVMFMMDQDADGIHIKGLLLNFFGKYWPSLLKIDRFLSDFTTPLIKAKAKNRVAEEIFYTMESFNRSDVKRDVDSWKIRRIKGLGSLTAEDAKYYFARIDDHRRYFKWSGEIDSGALEVSFAKDKLNARKMRMLRTPTLQLQSDTQIVAVDPTEKFIKYYQFFEKEFSRFLIEDLLRSVPSMMDGLKTTQRKVLFAAMEGLKETKRVDEFAGDVVNKTVYRHGRSSIEGTIIGMAQTFVGSNNVNLLEPIGQFGSRYEGGKDHSMAYYLSVELNDITKFIFRDDDKDLLEYLEEDGKYLPVVPMSLVNGTTAIASGWGSNIPNHDINDVINALFKLLRGPTTAESNSISLTPGYRGFKGSVEKFTDNERGIKCTISGRATEISDTVIEINEIPPGRTIVEYRSFLQSLMADACNRSASSKKKYPTIECFQELHTDENNLRFKVSLDKDNMLFARKMGLLEAFNLVKKMSVETLNLLDEIHDLRQFDNAEGALSAFYKMRLPYYAARKAKLLERMSNDIIRIENTIMYVEAMDKGEIKLMNRKKLIAKFTEKGYKAIPNDGDSGFDHLINLSCDEVDIECVPNLVAERERIHQRMEEMEKTRDTDLWIKDLEELQQKLAEKDMETRKRKVDGLSESSVSDKRTRFGL</sequence>
<dbReference type="InterPro" id="IPR013758">
    <property type="entry name" value="Topo_IIA_A/C_ab"/>
</dbReference>
<dbReference type="InterPro" id="IPR001154">
    <property type="entry name" value="TopoII_euk"/>
</dbReference>
<dbReference type="GO" id="GO:0000712">
    <property type="term" value="P:resolution of meiotic recombination intermediates"/>
    <property type="evidence" value="ECO:0007669"/>
    <property type="project" value="TreeGrafter"/>
</dbReference>
<evidence type="ECO:0000313" key="17">
    <source>
        <dbReference type="Proteomes" id="UP000324897"/>
    </source>
</evidence>
<dbReference type="Gene3D" id="3.30.565.10">
    <property type="entry name" value="Histidine kinase-like ATPase, C-terminal domain"/>
    <property type="match status" value="1"/>
</dbReference>
<comment type="caution">
    <text evidence="16">The sequence shown here is derived from an EMBL/GenBank/DDBJ whole genome shotgun (WGS) entry which is preliminary data.</text>
</comment>
<evidence type="ECO:0000256" key="9">
    <source>
        <dbReference type="ARBA" id="ARBA00022842"/>
    </source>
</evidence>
<dbReference type="SMART" id="SM00433">
    <property type="entry name" value="TOP2c"/>
    <property type="match status" value="1"/>
</dbReference>
<keyword evidence="7" id="KW-0547">Nucleotide-binding</keyword>
<dbReference type="Gene3D" id="3.40.50.670">
    <property type="match status" value="1"/>
</dbReference>
<feature type="compositionally biased region" description="Basic and acidic residues" evidence="14">
    <location>
        <begin position="1094"/>
        <end position="1103"/>
    </location>
</feature>
<evidence type="ECO:0000256" key="6">
    <source>
        <dbReference type="ARBA" id="ARBA00022723"/>
    </source>
</evidence>
<dbReference type="PANTHER" id="PTHR10169">
    <property type="entry name" value="DNA TOPOISOMERASE/GYRASE"/>
    <property type="match status" value="1"/>
</dbReference>
<dbReference type="InterPro" id="IPR013759">
    <property type="entry name" value="Topo_IIA_B_C"/>
</dbReference>
<evidence type="ECO:0000256" key="5">
    <source>
        <dbReference type="ARBA" id="ARBA00012895"/>
    </source>
</evidence>
<dbReference type="InterPro" id="IPR013760">
    <property type="entry name" value="Topo_IIA-like_dom_sf"/>
</dbReference>
<dbReference type="Pfam" id="PF16898">
    <property type="entry name" value="TOPRIM_C"/>
    <property type="match status" value="1"/>
</dbReference>
<dbReference type="SUPFAM" id="SSF56719">
    <property type="entry name" value="Type II DNA topoisomerase"/>
    <property type="match status" value="1"/>
</dbReference>
<dbReference type="Gene3D" id="3.30.1490.30">
    <property type="match status" value="1"/>
</dbReference>
<keyword evidence="17" id="KW-1185">Reference proteome</keyword>
<dbReference type="GO" id="GO:0046872">
    <property type="term" value="F:metal ion binding"/>
    <property type="evidence" value="ECO:0007669"/>
    <property type="project" value="UniProtKB-KW"/>
</dbReference>
<dbReference type="Proteomes" id="UP000324897">
    <property type="component" value="Chromosome 5"/>
</dbReference>
<dbReference type="InterPro" id="IPR031660">
    <property type="entry name" value="TOPRIM_C"/>
</dbReference>
<dbReference type="InterPro" id="IPR036890">
    <property type="entry name" value="HATPase_C_sf"/>
</dbReference>
<dbReference type="GO" id="GO:0005634">
    <property type="term" value="C:nucleus"/>
    <property type="evidence" value="ECO:0007669"/>
    <property type="project" value="TreeGrafter"/>
</dbReference>
<dbReference type="GO" id="GO:0000819">
    <property type="term" value="P:sister chromatid segregation"/>
    <property type="evidence" value="ECO:0007669"/>
    <property type="project" value="TreeGrafter"/>
</dbReference>
<keyword evidence="12 13" id="KW-0413">Isomerase</keyword>
<dbReference type="InterPro" id="IPR002205">
    <property type="entry name" value="Topo_IIA_dom_A"/>
</dbReference>